<proteinExistence type="predicted"/>
<dbReference type="EMBL" id="SRLA01000003">
    <property type="protein sequence ID" value="TGE06094.1"/>
    <property type="molecule type" value="Genomic_DNA"/>
</dbReference>
<dbReference type="AlphaFoldDB" id="A0A4Z0P371"/>
<evidence type="ECO:0000256" key="2">
    <source>
        <dbReference type="ARBA" id="ARBA00023125"/>
    </source>
</evidence>
<accession>A0A4Z0P371</accession>
<dbReference type="GO" id="GO:0015074">
    <property type="term" value="P:DNA integration"/>
    <property type="evidence" value="ECO:0007669"/>
    <property type="project" value="UniProtKB-KW"/>
</dbReference>
<comment type="caution">
    <text evidence="7">The sequence shown here is derived from an EMBL/GenBank/DDBJ whole genome shotgun (WGS) entry which is preliminary data.</text>
</comment>
<evidence type="ECO:0000256" key="3">
    <source>
        <dbReference type="ARBA" id="ARBA00023172"/>
    </source>
</evidence>
<dbReference type="GO" id="GO:0003677">
    <property type="term" value="F:DNA binding"/>
    <property type="evidence" value="ECO:0007669"/>
    <property type="project" value="UniProtKB-KW"/>
</dbReference>
<gene>
    <name evidence="7" type="ORF">EU556_14600</name>
</gene>
<dbReference type="PROSITE" id="PS51736">
    <property type="entry name" value="RECOMBINASES_3"/>
    <property type="match status" value="1"/>
</dbReference>
<feature type="active site" description="O-(5'-phospho-DNA)-serine intermediate" evidence="4 5">
    <location>
        <position position="12"/>
    </location>
</feature>
<dbReference type="Pfam" id="PF00239">
    <property type="entry name" value="Resolvase"/>
    <property type="match status" value="1"/>
</dbReference>
<dbReference type="InterPro" id="IPR050639">
    <property type="entry name" value="SSR_resolvase"/>
</dbReference>
<organism evidence="7 8">
    <name type="scientific">Hymenobacter fodinae</name>
    <dbReference type="NCBI Taxonomy" id="2510796"/>
    <lineage>
        <taxon>Bacteria</taxon>
        <taxon>Pseudomonadati</taxon>
        <taxon>Bacteroidota</taxon>
        <taxon>Cytophagia</taxon>
        <taxon>Cytophagales</taxon>
        <taxon>Hymenobacteraceae</taxon>
        <taxon>Hymenobacter</taxon>
    </lineage>
</organism>
<keyword evidence="8" id="KW-1185">Reference proteome</keyword>
<dbReference type="CDD" id="cd00338">
    <property type="entry name" value="Ser_Recombinase"/>
    <property type="match status" value="1"/>
</dbReference>
<keyword evidence="2" id="KW-0238">DNA-binding</keyword>
<dbReference type="SMART" id="SM00857">
    <property type="entry name" value="Resolvase"/>
    <property type="match status" value="1"/>
</dbReference>
<dbReference type="RefSeq" id="WP_135434886.1">
    <property type="nucleotide sequence ID" value="NZ_SRLA01000003.1"/>
</dbReference>
<evidence type="ECO:0000259" key="6">
    <source>
        <dbReference type="PROSITE" id="PS51736"/>
    </source>
</evidence>
<dbReference type="PANTHER" id="PTHR30461">
    <property type="entry name" value="DNA-INVERTASE FROM LAMBDOID PROPHAGE"/>
    <property type="match status" value="1"/>
</dbReference>
<protein>
    <submittedName>
        <fullName evidence="7">Recombinase family protein</fullName>
    </submittedName>
</protein>
<dbReference type="OrthoDB" id="2290206at2"/>
<dbReference type="PROSITE" id="PS00397">
    <property type="entry name" value="RECOMBINASES_1"/>
    <property type="match status" value="1"/>
</dbReference>
<evidence type="ECO:0000313" key="8">
    <source>
        <dbReference type="Proteomes" id="UP000298337"/>
    </source>
</evidence>
<dbReference type="SUPFAM" id="SSF53041">
    <property type="entry name" value="Resolvase-like"/>
    <property type="match status" value="1"/>
</dbReference>
<dbReference type="PANTHER" id="PTHR30461:SF2">
    <property type="entry name" value="SERINE RECOMBINASE PINE-RELATED"/>
    <property type="match status" value="1"/>
</dbReference>
<sequence length="225" mass="24839">MTKTYVTYIRVSTAKQGASGLGMEAQRTIVNTFIDSTSAIIREYVEVESGKNNNRPILAQAIADCKRNGYTLLIAKLDRLSRSVSFLFNLMDTKVDFVAADLPTANTLTIGIFATIAQYERELTSSRTRAALQAKRARGEELGNATNFTDETRALGRAAMQLNARMAEANVKATYIIDLILQNPQRHTLRDIAAVLNAQGYRTRRGKKFTSVQVLRLAKTSGKTA</sequence>
<evidence type="ECO:0000256" key="1">
    <source>
        <dbReference type="ARBA" id="ARBA00022908"/>
    </source>
</evidence>
<keyword evidence="1" id="KW-0229">DNA integration</keyword>
<dbReference type="GO" id="GO:0000150">
    <property type="term" value="F:DNA strand exchange activity"/>
    <property type="evidence" value="ECO:0007669"/>
    <property type="project" value="InterPro"/>
</dbReference>
<evidence type="ECO:0000256" key="4">
    <source>
        <dbReference type="PIRSR" id="PIRSR606118-50"/>
    </source>
</evidence>
<feature type="domain" description="Resolvase/invertase-type recombinase catalytic" evidence="6">
    <location>
        <begin position="4"/>
        <end position="139"/>
    </location>
</feature>
<keyword evidence="3" id="KW-0233">DNA recombination</keyword>
<reference evidence="7 8" key="1">
    <citation type="submission" date="2019-04" db="EMBL/GenBank/DDBJ databases">
        <authorList>
            <person name="Feng G."/>
            <person name="Zhang J."/>
            <person name="Zhu H."/>
        </authorList>
    </citation>
    <scope>NUCLEOTIDE SEQUENCE [LARGE SCALE GENOMIC DNA]</scope>
    <source>
        <strain evidence="7 8">92R-1</strain>
    </source>
</reference>
<dbReference type="Proteomes" id="UP000298337">
    <property type="component" value="Unassembled WGS sequence"/>
</dbReference>
<dbReference type="InterPro" id="IPR006118">
    <property type="entry name" value="Recombinase_CS"/>
</dbReference>
<evidence type="ECO:0000313" key="7">
    <source>
        <dbReference type="EMBL" id="TGE06094.1"/>
    </source>
</evidence>
<dbReference type="Gene3D" id="3.40.50.1390">
    <property type="entry name" value="Resolvase, N-terminal catalytic domain"/>
    <property type="match status" value="1"/>
</dbReference>
<dbReference type="InterPro" id="IPR006119">
    <property type="entry name" value="Resolv_N"/>
</dbReference>
<evidence type="ECO:0000256" key="5">
    <source>
        <dbReference type="PROSITE-ProRule" id="PRU10137"/>
    </source>
</evidence>
<name>A0A4Z0P371_9BACT</name>
<dbReference type="InterPro" id="IPR036162">
    <property type="entry name" value="Resolvase-like_N_sf"/>
</dbReference>